<proteinExistence type="inferred from homology"/>
<dbReference type="GO" id="GO:0005549">
    <property type="term" value="F:odorant binding"/>
    <property type="evidence" value="ECO:0007669"/>
    <property type="project" value="InterPro"/>
</dbReference>
<keyword evidence="6 10" id="KW-1133">Transmembrane helix</keyword>
<evidence type="ECO:0000256" key="10">
    <source>
        <dbReference type="RuleBase" id="RU351113"/>
    </source>
</evidence>
<dbReference type="OrthoDB" id="7700178at2759"/>
<comment type="subcellular location">
    <subcellularLocation>
        <location evidence="1 10">Cell membrane</location>
        <topology evidence="1 10">Multi-pass membrane protein</topology>
    </subcellularLocation>
</comment>
<dbReference type="GO" id="GO:0005886">
    <property type="term" value="C:plasma membrane"/>
    <property type="evidence" value="ECO:0007669"/>
    <property type="project" value="UniProtKB-SubCell"/>
</dbReference>
<keyword evidence="5 10" id="KW-0552">Olfaction</keyword>
<evidence type="ECO:0000256" key="2">
    <source>
        <dbReference type="ARBA" id="ARBA00022475"/>
    </source>
</evidence>
<comment type="caution">
    <text evidence="10">Lacks conserved residue(s) required for the propagation of feature annotation.</text>
</comment>
<feature type="transmembrane region" description="Helical" evidence="10">
    <location>
        <begin position="305"/>
        <end position="324"/>
    </location>
</feature>
<evidence type="ECO:0000256" key="1">
    <source>
        <dbReference type="ARBA" id="ARBA00004651"/>
    </source>
</evidence>
<comment type="caution">
    <text evidence="11">The sequence shown here is derived from an EMBL/GenBank/DDBJ whole genome shotgun (WGS) entry which is preliminary data.</text>
</comment>
<keyword evidence="9 10" id="KW-0807">Transducer</keyword>
<dbReference type="GO" id="GO:0004984">
    <property type="term" value="F:olfactory receptor activity"/>
    <property type="evidence" value="ECO:0007669"/>
    <property type="project" value="InterPro"/>
</dbReference>
<feature type="transmembrane region" description="Helical" evidence="10">
    <location>
        <begin position="179"/>
        <end position="200"/>
    </location>
</feature>
<feature type="transmembrane region" description="Helical" evidence="10">
    <location>
        <begin position="130"/>
        <end position="152"/>
    </location>
</feature>
<evidence type="ECO:0000256" key="5">
    <source>
        <dbReference type="ARBA" id="ARBA00022725"/>
    </source>
</evidence>
<dbReference type="Proteomes" id="UP000215335">
    <property type="component" value="Unassembled WGS sequence"/>
</dbReference>
<evidence type="ECO:0000313" key="11">
    <source>
        <dbReference type="EMBL" id="OXU17446.1"/>
    </source>
</evidence>
<evidence type="ECO:0000256" key="8">
    <source>
        <dbReference type="ARBA" id="ARBA00023170"/>
    </source>
</evidence>
<feature type="transmembrane region" description="Helical" evidence="10">
    <location>
        <begin position="270"/>
        <end position="293"/>
    </location>
</feature>
<protein>
    <recommendedName>
        <fullName evidence="10">Odorant receptor</fullName>
    </recommendedName>
</protein>
<evidence type="ECO:0000256" key="3">
    <source>
        <dbReference type="ARBA" id="ARBA00022606"/>
    </source>
</evidence>
<reference evidence="11 12" key="1">
    <citation type="journal article" date="2017" name="Curr. Biol.">
        <title>The Evolution of Venom by Co-option of Single-Copy Genes.</title>
        <authorList>
            <person name="Martinson E.O."/>
            <person name="Mrinalini"/>
            <person name="Kelkar Y.D."/>
            <person name="Chang C.H."/>
            <person name="Werren J.H."/>
        </authorList>
    </citation>
    <scope>NUCLEOTIDE SEQUENCE [LARGE SCALE GENOMIC DNA]</scope>
    <source>
        <strain evidence="11 12">Alberta</strain>
        <tissue evidence="11">Whole body</tissue>
    </source>
</reference>
<keyword evidence="8 10" id="KW-0675">Receptor</keyword>
<accession>A0A232EGH4</accession>
<keyword evidence="7 10" id="KW-0472">Membrane</keyword>
<keyword evidence="12" id="KW-1185">Reference proteome</keyword>
<dbReference type="InterPro" id="IPR004117">
    <property type="entry name" value="7tm6_olfct_rcpt"/>
</dbReference>
<evidence type="ECO:0000256" key="7">
    <source>
        <dbReference type="ARBA" id="ARBA00023136"/>
    </source>
</evidence>
<evidence type="ECO:0000256" key="4">
    <source>
        <dbReference type="ARBA" id="ARBA00022692"/>
    </source>
</evidence>
<evidence type="ECO:0000313" key="12">
    <source>
        <dbReference type="Proteomes" id="UP000215335"/>
    </source>
</evidence>
<keyword evidence="2" id="KW-1003">Cell membrane</keyword>
<keyword evidence="4 10" id="KW-0812">Transmembrane</keyword>
<gene>
    <name evidence="11" type="ORF">TSAR_016928</name>
</gene>
<comment type="similarity">
    <text evidence="10">Belongs to the insect chemoreceptor superfamily. Heteromeric odorant receptor channel (TC 1.A.69) family.</text>
</comment>
<evidence type="ECO:0000256" key="6">
    <source>
        <dbReference type="ARBA" id="ARBA00022989"/>
    </source>
</evidence>
<keyword evidence="3 10" id="KW-0716">Sensory transduction</keyword>
<dbReference type="Pfam" id="PF02949">
    <property type="entry name" value="7tm_6"/>
    <property type="match status" value="1"/>
</dbReference>
<dbReference type="STRING" id="543379.A0A232EGH4"/>
<dbReference type="GO" id="GO:0007165">
    <property type="term" value="P:signal transduction"/>
    <property type="evidence" value="ECO:0007669"/>
    <property type="project" value="UniProtKB-KW"/>
</dbReference>
<dbReference type="PANTHER" id="PTHR21137:SF35">
    <property type="entry name" value="ODORANT RECEPTOR 19A-RELATED"/>
    <property type="match status" value="1"/>
</dbReference>
<dbReference type="PANTHER" id="PTHR21137">
    <property type="entry name" value="ODORANT RECEPTOR"/>
    <property type="match status" value="1"/>
</dbReference>
<organism evidence="11 12">
    <name type="scientific">Trichomalopsis sarcophagae</name>
    <dbReference type="NCBI Taxonomy" id="543379"/>
    <lineage>
        <taxon>Eukaryota</taxon>
        <taxon>Metazoa</taxon>
        <taxon>Ecdysozoa</taxon>
        <taxon>Arthropoda</taxon>
        <taxon>Hexapoda</taxon>
        <taxon>Insecta</taxon>
        <taxon>Pterygota</taxon>
        <taxon>Neoptera</taxon>
        <taxon>Endopterygota</taxon>
        <taxon>Hymenoptera</taxon>
        <taxon>Apocrita</taxon>
        <taxon>Proctotrupomorpha</taxon>
        <taxon>Chalcidoidea</taxon>
        <taxon>Pteromalidae</taxon>
        <taxon>Pteromalinae</taxon>
        <taxon>Trichomalopsis</taxon>
    </lineage>
</organism>
<dbReference type="EMBL" id="NNAY01004765">
    <property type="protein sequence ID" value="OXU17446.1"/>
    <property type="molecule type" value="Genomic_DNA"/>
</dbReference>
<sequence>MGEQRITRNMSFYFRSSKTYMSILGIWPYQSWLSRIVLRCFWIFQHTSIMLPEAIRLYENRNNIDLIIESIPPFSYNTVMLIKFVNGIFNSGTTKWVLENMKNDWNTLVDKREIEILNYYYRSGRFLNTIYIYMVWLTLVSYMFFPLTPIVLDFINPLNESRPKSSLYLVEFFIDQDKYFYFILIHAYITSLAGVIPVFASDLLFSNCAHHACAMLEILGRRIENMMMRNQENEDTSKGESKRINEYQRAIDCVVQHQSIIEFCESINKIYNISFFIILIIELVEMSVTGFAAVMKIEDNFSDSIRFAMFTLAQIFHAFCYFFLGQNVLNYSEKLRNNAYNFNWHTASTKTKYLIKFIIMRTSKPSVISVSVYPLTLENFTTLMKTIFSYFTVMNSTR</sequence>
<evidence type="ECO:0000256" key="9">
    <source>
        <dbReference type="ARBA" id="ARBA00023224"/>
    </source>
</evidence>
<name>A0A232EGH4_9HYME</name>
<dbReference type="AlphaFoldDB" id="A0A232EGH4"/>